<dbReference type="PANTHER" id="PTHR38886">
    <property type="entry name" value="SESA DOMAIN-CONTAINING PROTEIN"/>
    <property type="match status" value="1"/>
</dbReference>
<evidence type="ECO:0000259" key="2">
    <source>
        <dbReference type="Pfam" id="PF22893"/>
    </source>
</evidence>
<dbReference type="AlphaFoldDB" id="A0A1L7XI67"/>
<sequence>MPITFGSVGDIIAVGQIAWSLAKALADSRGSAKEYQGLIKELQTFDQALLQVVALWQNYESSSELDQLGTITKDVAKDWRDTLLAFRGNVDRKYGTSLAGSGSGNWVVALWQNYESSSELDQLGTITKDVAKDWRDTLLAFRGNVDRKYGTSLAGSGSGNWSKTSDLILSNVKSGVVSLTQVHSMTVDIKNLLGLFQSHIALQQSTPRGLGTGWQQEPMTLEDALGFRIPIPLELVNSWEMFNIILLKRFEERPGYQKVLKGEYAIEEGVTGRDVSRENEFSFCFRPGQKVDMSMIFSDLSTNSDHCPRCGTKSEHSAKTRTQCTSCKMWFQRIAEIDESEPEPIQSPNEQPAAELSNARAKSPKVPPPTPADFQRVRLMSTLRVKEQKQSQAVTNDNAIVRLLYAILSQKCLKSIDWNKVASDPVLQQPITNGHAARMRYSRFKKKIDNAAAVHAHKTPSPLVRPKSRRTSLVERSKLRVIAMT</sequence>
<keyword evidence="5" id="KW-1185">Reference proteome</keyword>
<dbReference type="InterPro" id="IPR054464">
    <property type="entry name" value="ULD_fung"/>
</dbReference>
<accession>A0A1L7XI67</accession>
<dbReference type="STRING" id="576137.A0A1L7XI67"/>
<gene>
    <name evidence="4" type="ORF">PAC_14629</name>
</gene>
<feature type="region of interest" description="Disordered" evidence="1">
    <location>
        <begin position="339"/>
        <end position="374"/>
    </location>
</feature>
<evidence type="ECO:0000259" key="3">
    <source>
        <dbReference type="Pfam" id="PF22980"/>
    </source>
</evidence>
<evidence type="ECO:0000313" key="5">
    <source>
        <dbReference type="Proteomes" id="UP000184330"/>
    </source>
</evidence>
<organism evidence="4 5">
    <name type="scientific">Phialocephala subalpina</name>
    <dbReference type="NCBI Taxonomy" id="576137"/>
    <lineage>
        <taxon>Eukaryota</taxon>
        <taxon>Fungi</taxon>
        <taxon>Dikarya</taxon>
        <taxon>Ascomycota</taxon>
        <taxon>Pezizomycotina</taxon>
        <taxon>Leotiomycetes</taxon>
        <taxon>Helotiales</taxon>
        <taxon>Mollisiaceae</taxon>
        <taxon>Phialocephala</taxon>
        <taxon>Phialocephala fortinii species complex</taxon>
    </lineage>
</organism>
<reference evidence="4 5" key="1">
    <citation type="submission" date="2016-03" db="EMBL/GenBank/DDBJ databases">
        <authorList>
            <person name="Ploux O."/>
        </authorList>
    </citation>
    <scope>NUCLEOTIDE SEQUENCE [LARGE SCALE GENOMIC DNA]</scope>
    <source>
        <strain evidence="4 5">UAMH 11012</strain>
    </source>
</reference>
<dbReference type="EMBL" id="FJOG01000027">
    <property type="protein sequence ID" value="CZR64730.1"/>
    <property type="molecule type" value="Genomic_DNA"/>
</dbReference>
<feature type="domain" description="Myb-like DNA-binding" evidence="3">
    <location>
        <begin position="401"/>
        <end position="449"/>
    </location>
</feature>
<dbReference type="Proteomes" id="UP000184330">
    <property type="component" value="Unassembled WGS sequence"/>
</dbReference>
<evidence type="ECO:0008006" key="6">
    <source>
        <dbReference type="Google" id="ProtNLM"/>
    </source>
</evidence>
<dbReference type="PANTHER" id="PTHR38886:SF1">
    <property type="entry name" value="NACHT-NTPASE AND P-LOOP NTPASES N-TERMINAL DOMAIN-CONTAINING PROTEIN"/>
    <property type="match status" value="1"/>
</dbReference>
<dbReference type="InterPro" id="IPR054505">
    <property type="entry name" value="Myb_DNA-bind_8"/>
</dbReference>
<evidence type="ECO:0000256" key="1">
    <source>
        <dbReference type="SAM" id="MobiDB-lite"/>
    </source>
</evidence>
<name>A0A1L7XI67_9HELO</name>
<dbReference type="Pfam" id="PF22980">
    <property type="entry name" value="Myb_DNA-bind_8"/>
    <property type="match status" value="1"/>
</dbReference>
<dbReference type="Pfam" id="PF22893">
    <property type="entry name" value="ULD_2"/>
    <property type="match status" value="1"/>
</dbReference>
<protein>
    <recommendedName>
        <fullName evidence="6">Fungal N-terminal domain-containing protein</fullName>
    </recommendedName>
</protein>
<evidence type="ECO:0000313" key="4">
    <source>
        <dbReference type="EMBL" id="CZR64730.1"/>
    </source>
</evidence>
<dbReference type="OrthoDB" id="3045089at2759"/>
<proteinExistence type="predicted"/>
<feature type="domain" description="Ubiquitin-like" evidence="2">
    <location>
        <begin position="215"/>
        <end position="298"/>
    </location>
</feature>